<dbReference type="STRING" id="1801.BRW64_18710"/>
<dbReference type="EMBL" id="MIJD01000107">
    <property type="protein sequence ID" value="OPE54107.1"/>
    <property type="molecule type" value="Genomic_DNA"/>
</dbReference>
<dbReference type="Gene3D" id="3.40.50.1000">
    <property type="entry name" value="HAD superfamily/HAD-like"/>
    <property type="match status" value="1"/>
</dbReference>
<organism evidence="1 2">
    <name type="scientific">Mycolicibacterium diernhoferi</name>
    <dbReference type="NCBI Taxonomy" id="1801"/>
    <lineage>
        <taxon>Bacteria</taxon>
        <taxon>Bacillati</taxon>
        <taxon>Actinomycetota</taxon>
        <taxon>Actinomycetes</taxon>
        <taxon>Mycobacteriales</taxon>
        <taxon>Mycobacteriaceae</taxon>
        <taxon>Mycolicibacterium</taxon>
    </lineage>
</organism>
<name>A0A1Q4H9B9_9MYCO</name>
<sequence length="299" mass="32481">MAALPSWRDGPAKSAILSFVDRVTREVSPAERVAVFDNDGTLWCEKPAYVQLDFLARRLSEQAAADPSLLDNPPYRAAVSGDLRWFADAVTKHYRGDDSDLKVLAAAILSAYAGLAVEEHAARVRAFFAEATHPTLCRPYTACGYAPMVELLAHLAAHGFTNYIASGGGRDFMRPVTEAMYGIPPERVIGSSVGLDFVDGQLRTTATPEVLADGPVKPVRIWGRTGRRPIFAAGNSNGDIEMLQFTDAGPLPSLSLLVRHDDAAREFDYTAGAERALDLADSQGWTIAGIQRDWARVFD</sequence>
<dbReference type="RefSeq" id="WP_073857941.1">
    <property type="nucleotide sequence ID" value="NZ_BAAATC010000004.1"/>
</dbReference>
<evidence type="ECO:0000313" key="1">
    <source>
        <dbReference type="EMBL" id="OPE54107.1"/>
    </source>
</evidence>
<reference evidence="1 2" key="1">
    <citation type="submission" date="2016-09" db="EMBL/GenBank/DDBJ databases">
        <title>genome sequences of unsequenced Mycobacteria.</title>
        <authorList>
            <person name="Greninger A.L."/>
            <person name="Jerome K.R."/>
            <person name="Mcnair B."/>
            <person name="Wallis C."/>
            <person name="Fang F."/>
        </authorList>
    </citation>
    <scope>NUCLEOTIDE SEQUENCE [LARGE SCALE GENOMIC DNA]</scope>
    <source>
        <strain evidence="1 2">BM1</strain>
    </source>
</reference>
<dbReference type="AlphaFoldDB" id="A0A1Q4H9B9"/>
<gene>
    <name evidence="1" type="ORF">BV510_12050</name>
</gene>
<dbReference type="InterPro" id="IPR036412">
    <property type="entry name" value="HAD-like_sf"/>
</dbReference>
<dbReference type="SUPFAM" id="SSF56784">
    <property type="entry name" value="HAD-like"/>
    <property type="match status" value="1"/>
</dbReference>
<evidence type="ECO:0000313" key="2">
    <source>
        <dbReference type="Proteomes" id="UP000191039"/>
    </source>
</evidence>
<dbReference type="InterPro" id="IPR023214">
    <property type="entry name" value="HAD_sf"/>
</dbReference>
<dbReference type="Pfam" id="PF12710">
    <property type="entry name" value="HAD"/>
    <property type="match status" value="1"/>
</dbReference>
<proteinExistence type="predicted"/>
<protein>
    <submittedName>
        <fullName evidence="1">Acid phosphatase</fullName>
    </submittedName>
</protein>
<accession>A0A1Q4H9B9</accession>
<dbReference type="Proteomes" id="UP000191039">
    <property type="component" value="Unassembled WGS sequence"/>
</dbReference>
<comment type="caution">
    <text evidence="1">The sequence shown here is derived from an EMBL/GenBank/DDBJ whole genome shotgun (WGS) entry which is preliminary data.</text>
</comment>